<dbReference type="InterPro" id="IPR001123">
    <property type="entry name" value="LeuE-type"/>
</dbReference>
<name>A0A858SRK8_9RHOB</name>
<feature type="transmembrane region" description="Helical" evidence="6">
    <location>
        <begin position="178"/>
        <end position="199"/>
    </location>
</feature>
<dbReference type="AlphaFoldDB" id="A0A858SRK8"/>
<feature type="transmembrane region" description="Helical" evidence="6">
    <location>
        <begin position="71"/>
        <end position="89"/>
    </location>
</feature>
<keyword evidence="8" id="KW-1185">Reference proteome</keyword>
<dbReference type="Proteomes" id="UP000503308">
    <property type="component" value="Chromosome"/>
</dbReference>
<evidence type="ECO:0000313" key="8">
    <source>
        <dbReference type="Proteomes" id="UP000503308"/>
    </source>
</evidence>
<feature type="transmembrane region" description="Helical" evidence="6">
    <location>
        <begin position="109"/>
        <end position="134"/>
    </location>
</feature>
<gene>
    <name evidence="7" type="ORF">G3256_04460</name>
</gene>
<organism evidence="7 8">
    <name type="scientific">Roseobacter ponti</name>
    <dbReference type="NCBI Taxonomy" id="1891787"/>
    <lineage>
        <taxon>Bacteria</taxon>
        <taxon>Pseudomonadati</taxon>
        <taxon>Pseudomonadota</taxon>
        <taxon>Alphaproteobacteria</taxon>
        <taxon>Rhodobacterales</taxon>
        <taxon>Roseobacteraceae</taxon>
        <taxon>Roseobacter</taxon>
    </lineage>
</organism>
<evidence type="ECO:0000256" key="5">
    <source>
        <dbReference type="ARBA" id="ARBA00023136"/>
    </source>
</evidence>
<protein>
    <submittedName>
        <fullName evidence="7">Amino acid transporter</fullName>
    </submittedName>
</protein>
<dbReference type="PANTHER" id="PTHR30086:SF20">
    <property type="entry name" value="ARGININE EXPORTER PROTEIN ARGO-RELATED"/>
    <property type="match status" value="1"/>
</dbReference>
<dbReference type="RefSeq" id="WP_169639677.1">
    <property type="nucleotide sequence ID" value="NZ_CP048788.1"/>
</dbReference>
<proteinExistence type="predicted"/>
<feature type="transmembrane region" description="Helical" evidence="6">
    <location>
        <begin position="146"/>
        <end position="166"/>
    </location>
</feature>
<keyword evidence="5 6" id="KW-0472">Membrane</keyword>
<dbReference type="KEGG" id="rpon:G3256_04460"/>
<evidence type="ECO:0000313" key="7">
    <source>
        <dbReference type="EMBL" id="QJF50462.1"/>
    </source>
</evidence>
<accession>A0A858SRK8</accession>
<evidence type="ECO:0000256" key="3">
    <source>
        <dbReference type="ARBA" id="ARBA00022692"/>
    </source>
</evidence>
<dbReference type="PANTHER" id="PTHR30086">
    <property type="entry name" value="ARGININE EXPORTER PROTEIN ARGO"/>
    <property type="match status" value="1"/>
</dbReference>
<evidence type="ECO:0000256" key="4">
    <source>
        <dbReference type="ARBA" id="ARBA00022989"/>
    </source>
</evidence>
<keyword evidence="4 6" id="KW-1133">Transmembrane helix</keyword>
<sequence length="200" mass="21420">MFIAVLSGFLLSLSLIIAIGPQNAFVLRQGLVQRHVFWVCSVCGLCDAILIVAGVYGSGSLARSVPWFEPAMRYGGAAFLIFYGYRSALSAWRGGQALHTQNATSGQGLATTLLTLLAITWLNPHVYLDTVVLIGSVSAQFPDRAMFGAGAVIGSFSFFFALGYGARLLAPLFARPRSWQVLDAVIALTMWTIALGLLIS</sequence>
<dbReference type="GO" id="GO:0005886">
    <property type="term" value="C:plasma membrane"/>
    <property type="evidence" value="ECO:0007669"/>
    <property type="project" value="UniProtKB-SubCell"/>
</dbReference>
<reference evidence="7 8" key="1">
    <citation type="submission" date="2020-02" db="EMBL/GenBank/DDBJ databases">
        <title>Genome sequence of Roseobacter ponti.</title>
        <authorList>
            <person name="Hollensteiner J."/>
            <person name="Schneider D."/>
            <person name="Poehlein A."/>
            <person name="Daniel R."/>
        </authorList>
    </citation>
    <scope>NUCLEOTIDE SEQUENCE [LARGE SCALE GENOMIC DNA]</scope>
    <source>
        <strain evidence="7 8">DSM 106830</strain>
    </source>
</reference>
<keyword evidence="2" id="KW-1003">Cell membrane</keyword>
<evidence type="ECO:0000256" key="2">
    <source>
        <dbReference type="ARBA" id="ARBA00022475"/>
    </source>
</evidence>
<evidence type="ECO:0000256" key="6">
    <source>
        <dbReference type="SAM" id="Phobius"/>
    </source>
</evidence>
<comment type="subcellular location">
    <subcellularLocation>
        <location evidence="1">Cell membrane</location>
        <topology evidence="1">Multi-pass membrane protein</topology>
    </subcellularLocation>
</comment>
<feature type="transmembrane region" description="Helical" evidence="6">
    <location>
        <begin position="36"/>
        <end position="59"/>
    </location>
</feature>
<dbReference type="GO" id="GO:0015171">
    <property type="term" value="F:amino acid transmembrane transporter activity"/>
    <property type="evidence" value="ECO:0007669"/>
    <property type="project" value="TreeGrafter"/>
</dbReference>
<dbReference type="EMBL" id="CP048788">
    <property type="protein sequence ID" value="QJF50462.1"/>
    <property type="molecule type" value="Genomic_DNA"/>
</dbReference>
<dbReference type="Pfam" id="PF01810">
    <property type="entry name" value="LysE"/>
    <property type="match status" value="1"/>
</dbReference>
<evidence type="ECO:0000256" key="1">
    <source>
        <dbReference type="ARBA" id="ARBA00004651"/>
    </source>
</evidence>
<keyword evidence="3 6" id="KW-0812">Transmembrane</keyword>